<dbReference type="Pfam" id="PF11699">
    <property type="entry name" value="CENP-C_C"/>
    <property type="match status" value="1"/>
</dbReference>
<feature type="compositionally biased region" description="Acidic residues" evidence="5">
    <location>
        <begin position="307"/>
        <end position="324"/>
    </location>
</feature>
<evidence type="ECO:0000256" key="5">
    <source>
        <dbReference type="SAM" id="MobiDB-lite"/>
    </source>
</evidence>
<feature type="compositionally biased region" description="Basic residues" evidence="5">
    <location>
        <begin position="387"/>
        <end position="399"/>
    </location>
</feature>
<feature type="compositionally biased region" description="Low complexity" evidence="5">
    <location>
        <begin position="226"/>
        <end position="238"/>
    </location>
</feature>
<evidence type="ECO:0000313" key="8">
    <source>
        <dbReference type="EMBL" id="TFB03788.1"/>
    </source>
</evidence>
<feature type="domain" description="Mif2 N-terminal" evidence="7">
    <location>
        <begin position="19"/>
        <end position="130"/>
    </location>
</feature>
<dbReference type="Pfam" id="PF15624">
    <property type="entry name" value="Mif2_N"/>
    <property type="match status" value="1"/>
</dbReference>
<accession>A0ABY2H6D0</accession>
<dbReference type="PANTHER" id="PTHR16684:SF11">
    <property type="entry name" value="CENTROMERE PROTEIN C"/>
    <property type="match status" value="1"/>
</dbReference>
<dbReference type="Proteomes" id="UP001642720">
    <property type="component" value="Unassembled WGS sequence"/>
</dbReference>
<feature type="compositionally biased region" description="Basic and acidic residues" evidence="5">
    <location>
        <begin position="7"/>
        <end position="23"/>
    </location>
</feature>
<name>A0ABY2H6D0_9HYPO</name>
<comment type="subcellular location">
    <subcellularLocation>
        <location evidence="1">Nucleus</location>
    </subcellularLocation>
</comment>
<dbReference type="EMBL" id="PPTA01000005">
    <property type="protein sequence ID" value="TFB03788.1"/>
    <property type="molecule type" value="Genomic_DNA"/>
</dbReference>
<evidence type="ECO:0000313" key="9">
    <source>
        <dbReference type="Proteomes" id="UP001642720"/>
    </source>
</evidence>
<keyword evidence="9" id="KW-1185">Reference proteome</keyword>
<evidence type="ECO:0000256" key="2">
    <source>
        <dbReference type="ARBA" id="ARBA00010291"/>
    </source>
</evidence>
<reference evidence="8 9" key="1">
    <citation type="submission" date="2018-01" db="EMBL/GenBank/DDBJ databases">
        <title>Genome characterization of the sugarcane-associated fungus Trichoderma ghanense CCMA-1212 and their application in lignocelulose bioconversion.</title>
        <authorList>
            <person name="Steindorff A.S."/>
            <person name="Mendes T.D."/>
            <person name="Vilela E.S.D."/>
            <person name="Rodrigues D.S."/>
            <person name="Formighieri E.F."/>
            <person name="Melo I.S."/>
            <person name="Favaro L.C.L."/>
        </authorList>
    </citation>
    <scope>NUCLEOTIDE SEQUENCE [LARGE SCALE GENOMIC DNA]</scope>
    <source>
        <strain evidence="8 9">CCMA-1212</strain>
    </source>
</reference>
<comment type="similarity">
    <text evidence="2">Belongs to the CENP-C/MIF2 family.</text>
</comment>
<dbReference type="InterPro" id="IPR028386">
    <property type="entry name" value="CENP-C/Mif2/cnp3"/>
</dbReference>
<feature type="compositionally biased region" description="Low complexity" evidence="5">
    <location>
        <begin position="201"/>
        <end position="217"/>
    </location>
</feature>
<evidence type="ECO:0000259" key="6">
    <source>
        <dbReference type="Pfam" id="PF11699"/>
    </source>
</evidence>
<keyword evidence="3" id="KW-0238">DNA-binding</keyword>
<evidence type="ECO:0000259" key="7">
    <source>
        <dbReference type="Pfam" id="PF15624"/>
    </source>
</evidence>
<evidence type="ECO:0000256" key="4">
    <source>
        <dbReference type="ARBA" id="ARBA00023242"/>
    </source>
</evidence>
<dbReference type="InterPro" id="IPR014710">
    <property type="entry name" value="RmlC-like_jellyroll"/>
</dbReference>
<protein>
    <submittedName>
        <fullName evidence="8">Centromere protein 3</fullName>
    </submittedName>
</protein>
<dbReference type="SUPFAM" id="SSF51182">
    <property type="entry name" value="RmlC-like cupins"/>
    <property type="match status" value="1"/>
</dbReference>
<gene>
    <name evidence="8" type="ORF">CCMA1212_004214</name>
</gene>
<dbReference type="Gene3D" id="2.60.120.10">
    <property type="entry name" value="Jelly Rolls"/>
    <property type="match status" value="1"/>
</dbReference>
<comment type="caution">
    <text evidence="8">The sequence shown here is derived from an EMBL/GenBank/DDBJ whole genome shotgun (WGS) entry which is preliminary data.</text>
</comment>
<keyword evidence="4" id="KW-0539">Nucleus</keyword>
<feature type="region of interest" description="Disordered" evidence="5">
    <location>
        <begin position="1"/>
        <end position="435"/>
    </location>
</feature>
<dbReference type="CDD" id="cd06993">
    <property type="entry name" value="cupin_CENP-C_C"/>
    <property type="match status" value="1"/>
</dbReference>
<sequence>MARGGGRRGEASAEPEALHELGVRGRKTGAFLKDTGERDEHGMQPLDAIFSSPRSAVAREEDSGSEDMEIPSSAGPGPRTVLKNRRSLQNQSDRSSSPTRNPTAEKAAVSRKLDFAGKAGSKATPKTNGKHKATAVNGVSRHRTEPESESEELDDVMGAGENGEESMIMVDSTKSNSRGGRAQDDDDEPPSGQKKRGRPNKAAPQAKSKAAQRAQAQEPSVELGARRGTPVGVTVGGRSASDATDQDESEDADARLDAMLERSLAGRQPKRKRLEEVPASPERPTKPGQPSKHSRYLSSSEAQEQSRDEEEEEEQEEEEEEEEEVAPRKKQRTTAPAVSKAQPPKPKPSNKGKAPAAARGDRVAPVSAASKAKAKAKPKPEAQPKTNKTKGKPARKPKNARSGVDGEDEDVGETSFAALQRGPPMPKSRGLVSMRKNIDDTITQTRSGRHSYRPVAYWRGEQVVREDEEQADIFAKDRFIMPSIKEVVRVPVEEAPIRSAASRGKARPKPKKPVAEEEEYEEWELNPGTVEGEIVIWETEHEEHPPADDEPVQVTDERIAISAKAVQTSEIRDATFRFAKTLTMPFMGAGVVDLPPGGEKRPKNSRKMHMVFFVHTGKVMVTINEAQFRISAGGMWFVPRGNYYSITNDYDNPSRVFFCQACEISPAQYEASQMSVGA</sequence>
<dbReference type="InterPro" id="IPR025974">
    <property type="entry name" value="Mif2/CENP-C_cupin"/>
</dbReference>
<dbReference type="InterPro" id="IPR011051">
    <property type="entry name" value="RmlC_Cupin_sf"/>
</dbReference>
<dbReference type="PANTHER" id="PTHR16684">
    <property type="entry name" value="CENTROMERE PROTEIN C"/>
    <property type="match status" value="1"/>
</dbReference>
<proteinExistence type="inferred from homology"/>
<feature type="domain" description="Mif2/CENP-C cupin" evidence="6">
    <location>
        <begin position="576"/>
        <end position="660"/>
    </location>
</feature>
<evidence type="ECO:0000256" key="1">
    <source>
        <dbReference type="ARBA" id="ARBA00004123"/>
    </source>
</evidence>
<evidence type="ECO:0000256" key="3">
    <source>
        <dbReference type="ARBA" id="ARBA00023125"/>
    </source>
</evidence>
<dbReference type="GeneID" id="300575980"/>
<dbReference type="RefSeq" id="XP_073559989.1">
    <property type="nucleotide sequence ID" value="XM_073701530.1"/>
</dbReference>
<feature type="region of interest" description="Disordered" evidence="5">
    <location>
        <begin position="498"/>
        <end position="521"/>
    </location>
</feature>
<organism evidence="8 9">
    <name type="scientific">Trichoderma ghanense</name>
    <dbReference type="NCBI Taxonomy" id="65468"/>
    <lineage>
        <taxon>Eukaryota</taxon>
        <taxon>Fungi</taxon>
        <taxon>Dikarya</taxon>
        <taxon>Ascomycota</taxon>
        <taxon>Pezizomycotina</taxon>
        <taxon>Sordariomycetes</taxon>
        <taxon>Hypocreomycetidae</taxon>
        <taxon>Hypocreales</taxon>
        <taxon>Hypocreaceae</taxon>
        <taxon>Trichoderma</taxon>
    </lineage>
</organism>
<feature type="compositionally biased region" description="Polar residues" evidence="5">
    <location>
        <begin position="87"/>
        <end position="102"/>
    </location>
</feature>
<dbReference type="InterPro" id="IPR028929">
    <property type="entry name" value="Mif2_N"/>
</dbReference>